<sequence>MKNYFRLTAVLLGSIALFLSSCKVEPDIHVDPDKDEPSSYTLKISIAPPSGTHSDLNDLSAVISLTKENGETVLTDKVLELTHNGKYNTPEIPVTKGNYKLVKLIVKKADGSVIYASPITGSLKANHVSKSLALNANITTAKTTLDVEVLPVTTTERPQDFGYIDGTFNEKPTENPATEFTITIKPLFTIGNVVYDSIPVSLKLTTYPITGEPLTTIQALGAGEKKLTLSKQATKYTLSITKWGMNASATILPNDMKDGITYSLAGSKAAKKLKYVSVYRPSGNSWLPDTREEYLYENEKLNLINHYRKAADNSNLLEMKEEIIYENNRISKIKKSKDDYIASYTYKSDGKLDRIAYTDRDGQTSGMINYVALPGRTGVTDNYGVGTDRESSKFYYKQYISYEILGGNVRKYNYATSHGDSESTLIDYDFQINPYIHLHLPELGLNTLSKNNVTQRVATYSVTIPQHDAYEYSYVYDSEGYPTELYTKYRIPGTATTIFTTKTVFNYY</sequence>
<dbReference type="PROSITE" id="PS51257">
    <property type="entry name" value="PROKAR_LIPOPROTEIN"/>
    <property type="match status" value="1"/>
</dbReference>
<dbReference type="RefSeq" id="WP_090994797.1">
    <property type="nucleotide sequence ID" value="NZ_FOPP01000007.1"/>
</dbReference>
<dbReference type="STRING" id="414048.SAMN04489864_107129"/>
<dbReference type="EMBL" id="FOPP01000007">
    <property type="protein sequence ID" value="SFH25547.1"/>
    <property type="molecule type" value="Genomic_DNA"/>
</dbReference>
<dbReference type="AlphaFoldDB" id="A0A1I2YJ53"/>
<accession>A0A1I2YJ53</accession>
<evidence type="ECO:0000313" key="1">
    <source>
        <dbReference type="EMBL" id="SFH25547.1"/>
    </source>
</evidence>
<name>A0A1I2YJ53_9SPHI</name>
<dbReference type="Proteomes" id="UP000199666">
    <property type="component" value="Unassembled WGS sequence"/>
</dbReference>
<gene>
    <name evidence="1" type="ORF">SAMN04489864_107129</name>
</gene>
<protein>
    <submittedName>
        <fullName evidence="1">Uncharacterized protein</fullName>
    </submittedName>
</protein>
<organism evidence="1 2">
    <name type="scientific">Pedobacter insulae</name>
    <dbReference type="NCBI Taxonomy" id="414048"/>
    <lineage>
        <taxon>Bacteria</taxon>
        <taxon>Pseudomonadati</taxon>
        <taxon>Bacteroidota</taxon>
        <taxon>Sphingobacteriia</taxon>
        <taxon>Sphingobacteriales</taxon>
        <taxon>Sphingobacteriaceae</taxon>
        <taxon>Pedobacter</taxon>
    </lineage>
</organism>
<dbReference type="OrthoDB" id="934251at2"/>
<keyword evidence="2" id="KW-1185">Reference proteome</keyword>
<evidence type="ECO:0000313" key="2">
    <source>
        <dbReference type="Proteomes" id="UP000199666"/>
    </source>
</evidence>
<proteinExistence type="predicted"/>
<reference evidence="1 2" key="1">
    <citation type="submission" date="2016-10" db="EMBL/GenBank/DDBJ databases">
        <authorList>
            <person name="de Groot N.N."/>
        </authorList>
    </citation>
    <scope>NUCLEOTIDE SEQUENCE [LARGE SCALE GENOMIC DNA]</scope>
    <source>
        <strain evidence="1 2">DSM 18684</strain>
    </source>
</reference>